<name>A0A226I6U2_9FLAO</name>
<organism evidence="2 3">
    <name type="scientific">Flavobacterium oncorhynchi</name>
    <dbReference type="NCBI Taxonomy" id="728056"/>
    <lineage>
        <taxon>Bacteria</taxon>
        <taxon>Pseudomonadati</taxon>
        <taxon>Bacteroidota</taxon>
        <taxon>Flavobacteriia</taxon>
        <taxon>Flavobacteriales</taxon>
        <taxon>Flavobacteriaceae</taxon>
        <taxon>Flavobacterium</taxon>
    </lineage>
</organism>
<evidence type="ECO:0000313" key="3">
    <source>
        <dbReference type="Proteomes" id="UP000198336"/>
    </source>
</evidence>
<reference evidence="2 3" key="1">
    <citation type="submission" date="2016-11" db="EMBL/GenBank/DDBJ databases">
        <title>Whole genomes of Flavobacteriaceae.</title>
        <authorList>
            <person name="Stine C."/>
            <person name="Li C."/>
            <person name="Tadesse D."/>
        </authorList>
    </citation>
    <scope>NUCLEOTIDE SEQUENCE [LARGE SCALE GENOMIC DNA]</scope>
    <source>
        <strain evidence="2 3">CCUG 59446</strain>
    </source>
</reference>
<dbReference type="AlphaFoldDB" id="A0A226I6U2"/>
<keyword evidence="3" id="KW-1185">Reference proteome</keyword>
<feature type="transmembrane region" description="Helical" evidence="1">
    <location>
        <begin position="6"/>
        <end position="27"/>
    </location>
</feature>
<protein>
    <submittedName>
        <fullName evidence="2">Uncharacterized protein</fullName>
    </submittedName>
</protein>
<dbReference type="Proteomes" id="UP000198336">
    <property type="component" value="Unassembled WGS sequence"/>
</dbReference>
<dbReference type="RefSeq" id="WP_089053152.1">
    <property type="nucleotide sequence ID" value="NZ_MUHA01000006.1"/>
</dbReference>
<evidence type="ECO:0000313" key="2">
    <source>
        <dbReference type="EMBL" id="OXB01759.1"/>
    </source>
</evidence>
<gene>
    <name evidence="2" type="ORF">B0A75_04775</name>
</gene>
<proteinExistence type="predicted"/>
<keyword evidence="1" id="KW-0812">Transmembrane</keyword>
<evidence type="ECO:0000256" key="1">
    <source>
        <dbReference type="SAM" id="Phobius"/>
    </source>
</evidence>
<comment type="caution">
    <text evidence="2">The sequence shown here is derived from an EMBL/GenBank/DDBJ whole genome shotgun (WGS) entry which is preliminary data.</text>
</comment>
<keyword evidence="1" id="KW-1133">Transmembrane helix</keyword>
<keyword evidence="1" id="KW-0472">Membrane</keyword>
<dbReference type="EMBL" id="MUHA01000006">
    <property type="protein sequence ID" value="OXB01759.1"/>
    <property type="molecule type" value="Genomic_DNA"/>
</dbReference>
<sequence length="206" mass="24107">MITLSLIWSNVKIFAAIVLVIGIVWIYKDKEFYRAENVRQSENVSWLRKYDSLRFSNQVLSSKEIEEHITYNDPELKKKLEAANIKINRIESLVSQTLKYRDTSKRETDISGLIDAIKNSIPKQQSWIDTTECMTVKGIALFDGQKLKVAVTDRQFNNKSDGVVYWQRRQWKFLGIKTRLLGKKEFTSTNFDECGESRIMKIEKKK</sequence>
<accession>A0A226I6U2</accession>